<proteinExistence type="predicted"/>
<gene>
    <name evidence="1" type="ORF">BIV57_08455</name>
</gene>
<evidence type="ECO:0000313" key="2">
    <source>
        <dbReference type="Proteomes" id="UP000243342"/>
    </source>
</evidence>
<dbReference type="EMBL" id="MLCF01000041">
    <property type="protein sequence ID" value="OIV37882.1"/>
    <property type="molecule type" value="Genomic_DNA"/>
</dbReference>
<reference evidence="1 2" key="1">
    <citation type="submission" date="2016-10" db="EMBL/GenBank/DDBJ databases">
        <title>Genome sequence of Streptomyces gilvigriseus MUSC 26.</title>
        <authorList>
            <person name="Lee L.-H."/>
            <person name="Ser H.-L."/>
        </authorList>
    </citation>
    <scope>NUCLEOTIDE SEQUENCE [LARGE SCALE GENOMIC DNA]</scope>
    <source>
        <strain evidence="1 2">MUSC 26</strain>
    </source>
</reference>
<dbReference type="STRING" id="1428644.BIV57_08455"/>
<accession>A0A1J7CDY8</accession>
<organism evidence="1 2">
    <name type="scientific">Mangrovactinospora gilvigrisea</name>
    <dbReference type="NCBI Taxonomy" id="1428644"/>
    <lineage>
        <taxon>Bacteria</taxon>
        <taxon>Bacillati</taxon>
        <taxon>Actinomycetota</taxon>
        <taxon>Actinomycetes</taxon>
        <taxon>Kitasatosporales</taxon>
        <taxon>Streptomycetaceae</taxon>
        <taxon>Mangrovactinospora</taxon>
    </lineage>
</organism>
<protein>
    <submittedName>
        <fullName evidence="1">Uncharacterized protein</fullName>
    </submittedName>
</protein>
<dbReference type="AlphaFoldDB" id="A0A1J7CDY8"/>
<dbReference type="Proteomes" id="UP000243342">
    <property type="component" value="Unassembled WGS sequence"/>
</dbReference>
<keyword evidence="2" id="KW-1185">Reference proteome</keyword>
<sequence>MHGSGGGVGLLADVGEVASEQVTGAASRSRMPKSHLQLEAGLKLVVDVAGGSGELVLTSIIGWVDLEALTVNAGLHESRPTETREERRAGLVRLGELVASACARNVHGPDCRRALPHVAHGAD</sequence>
<name>A0A1J7CDY8_9ACTN</name>
<comment type="caution">
    <text evidence="1">The sequence shown here is derived from an EMBL/GenBank/DDBJ whole genome shotgun (WGS) entry which is preliminary data.</text>
</comment>
<evidence type="ECO:0000313" key="1">
    <source>
        <dbReference type="EMBL" id="OIV37882.1"/>
    </source>
</evidence>